<organism evidence="2 3">
    <name type="scientific">Nonomuraea fuscirosea</name>
    <dbReference type="NCBI Taxonomy" id="1291556"/>
    <lineage>
        <taxon>Bacteria</taxon>
        <taxon>Bacillati</taxon>
        <taxon>Actinomycetota</taxon>
        <taxon>Actinomycetes</taxon>
        <taxon>Streptosporangiales</taxon>
        <taxon>Streptosporangiaceae</taxon>
        <taxon>Nonomuraea</taxon>
    </lineage>
</organism>
<evidence type="ECO:0000313" key="2">
    <source>
        <dbReference type="EMBL" id="PRX52277.1"/>
    </source>
</evidence>
<dbReference type="Pfam" id="PF08240">
    <property type="entry name" value="ADH_N"/>
    <property type="match status" value="1"/>
</dbReference>
<protein>
    <submittedName>
        <fullName evidence="2">NADPH:quinone reductase-like Zn-dependent oxidoreductase</fullName>
    </submittedName>
</protein>
<dbReference type="PANTHER" id="PTHR11695">
    <property type="entry name" value="ALCOHOL DEHYDROGENASE RELATED"/>
    <property type="match status" value="1"/>
</dbReference>
<accession>A0A2T0M4X7</accession>
<comment type="caution">
    <text evidence="2">The sequence shown here is derived from an EMBL/GenBank/DDBJ whole genome shotgun (WGS) entry which is preliminary data.</text>
</comment>
<dbReference type="InterPro" id="IPR013149">
    <property type="entry name" value="ADH-like_C"/>
</dbReference>
<evidence type="ECO:0000313" key="3">
    <source>
        <dbReference type="Proteomes" id="UP000238312"/>
    </source>
</evidence>
<reference evidence="2 3" key="1">
    <citation type="submission" date="2018-03" db="EMBL/GenBank/DDBJ databases">
        <title>Genomic Encyclopedia of Type Strains, Phase III (KMG-III): the genomes of soil and plant-associated and newly described type strains.</title>
        <authorList>
            <person name="Whitman W."/>
        </authorList>
    </citation>
    <scope>NUCLEOTIDE SEQUENCE [LARGE SCALE GENOMIC DNA]</scope>
    <source>
        <strain evidence="2 3">CGMCC 4.7104</strain>
    </source>
</reference>
<dbReference type="SMART" id="SM00829">
    <property type="entry name" value="PKS_ER"/>
    <property type="match status" value="1"/>
</dbReference>
<dbReference type="InterPro" id="IPR013154">
    <property type="entry name" value="ADH-like_N"/>
</dbReference>
<sequence length="312" mass="32609">MSKGPISMKAIVVTDQAAGTAGMTLTERPEPPAAINDVIVRIHASGFVPTEMEWPSTWTDRAGRDRTPSIPGHELAGVVTALGYGTTGLSVGQRVFGLADWHRDGTLAEYVAIEARNLAPLPGDVDFTVGASLPISGLTAWQGLFQHGHLQSGQTVLAHGAAGAVGTMVTQLAREAGAYVIGTGRAADREKALDFGAHEFVDLGDDALEDVGGVDLVFDVIGGDVQRSSAALLRSGGTLVSVVGPAEARPADGLAIDFVVEADRTQLGEIVRRVRDGRLRTNIGTVASLDDAVATFTSTERRKGKTVIHVRS</sequence>
<evidence type="ECO:0000259" key="1">
    <source>
        <dbReference type="SMART" id="SM00829"/>
    </source>
</evidence>
<dbReference type="GO" id="GO:0016491">
    <property type="term" value="F:oxidoreductase activity"/>
    <property type="evidence" value="ECO:0007669"/>
    <property type="project" value="InterPro"/>
</dbReference>
<keyword evidence="3" id="KW-1185">Reference proteome</keyword>
<dbReference type="Gene3D" id="3.40.50.720">
    <property type="entry name" value="NAD(P)-binding Rossmann-like Domain"/>
    <property type="match status" value="1"/>
</dbReference>
<name>A0A2T0M4X7_9ACTN</name>
<gene>
    <name evidence="2" type="ORF">B0I32_13227</name>
</gene>
<dbReference type="SUPFAM" id="SSF51735">
    <property type="entry name" value="NAD(P)-binding Rossmann-fold domains"/>
    <property type="match status" value="1"/>
</dbReference>
<dbReference type="InterPro" id="IPR011032">
    <property type="entry name" value="GroES-like_sf"/>
</dbReference>
<dbReference type="InterPro" id="IPR050700">
    <property type="entry name" value="YIM1/Zinc_Alcohol_DH_Fams"/>
</dbReference>
<dbReference type="Pfam" id="PF00107">
    <property type="entry name" value="ADH_zinc_N"/>
    <property type="match status" value="1"/>
</dbReference>
<dbReference type="Gene3D" id="3.90.180.10">
    <property type="entry name" value="Medium-chain alcohol dehydrogenases, catalytic domain"/>
    <property type="match status" value="1"/>
</dbReference>
<feature type="domain" description="Enoyl reductase (ER)" evidence="1">
    <location>
        <begin position="19"/>
        <end position="308"/>
    </location>
</feature>
<dbReference type="EMBL" id="PVNG01000032">
    <property type="protein sequence ID" value="PRX52277.1"/>
    <property type="molecule type" value="Genomic_DNA"/>
</dbReference>
<dbReference type="Proteomes" id="UP000238312">
    <property type="component" value="Unassembled WGS sequence"/>
</dbReference>
<dbReference type="SUPFAM" id="SSF50129">
    <property type="entry name" value="GroES-like"/>
    <property type="match status" value="1"/>
</dbReference>
<dbReference type="PANTHER" id="PTHR11695:SF294">
    <property type="entry name" value="RETICULON-4-INTERACTING PROTEIN 1, MITOCHONDRIAL"/>
    <property type="match status" value="1"/>
</dbReference>
<proteinExistence type="predicted"/>
<dbReference type="InterPro" id="IPR036291">
    <property type="entry name" value="NAD(P)-bd_dom_sf"/>
</dbReference>
<dbReference type="InterPro" id="IPR020843">
    <property type="entry name" value="ER"/>
</dbReference>
<dbReference type="AlphaFoldDB" id="A0A2T0M4X7"/>
<dbReference type="CDD" id="cd05289">
    <property type="entry name" value="MDR_like_2"/>
    <property type="match status" value="1"/>
</dbReference>